<dbReference type="InterPro" id="IPR000182">
    <property type="entry name" value="GNAT_dom"/>
</dbReference>
<dbReference type="AlphaFoldDB" id="A0A2S4HD42"/>
<evidence type="ECO:0000313" key="4">
    <source>
        <dbReference type="EMBL" id="POP51922.1"/>
    </source>
</evidence>
<dbReference type="GO" id="GO:0016747">
    <property type="term" value="F:acyltransferase activity, transferring groups other than amino-acyl groups"/>
    <property type="evidence" value="ECO:0007669"/>
    <property type="project" value="InterPro"/>
</dbReference>
<dbReference type="CDD" id="cd04301">
    <property type="entry name" value="NAT_SF"/>
    <property type="match status" value="1"/>
</dbReference>
<feature type="domain" description="N-acetyltransferase" evidence="3">
    <location>
        <begin position="3"/>
        <end position="159"/>
    </location>
</feature>
<proteinExistence type="predicted"/>
<dbReference type="Pfam" id="PF00583">
    <property type="entry name" value="Acetyltransf_1"/>
    <property type="match status" value="1"/>
</dbReference>
<dbReference type="PROSITE" id="PS51186">
    <property type="entry name" value="GNAT"/>
    <property type="match status" value="1"/>
</dbReference>
<protein>
    <submittedName>
        <fullName evidence="4">GNAT family N-acetyltransferase</fullName>
    </submittedName>
</protein>
<dbReference type="PANTHER" id="PTHR43877">
    <property type="entry name" value="AMINOALKYLPHOSPHONATE N-ACETYLTRANSFERASE-RELATED-RELATED"/>
    <property type="match status" value="1"/>
</dbReference>
<sequence length="161" mass="17481">MNVKLADYRAPKDRAAIEMLMANYALDPMGGGEALPEEVLSGLCDALATLANAATILIYDGESPVALATAMQGFSSFKCKPLLNIHDVIVLPEYRGRGLAQRLMQEIEALARQRGCCKLTLEVLQGNKAAQAVYQRCGFAAYELDPQQGQALFWQKDLSAS</sequence>
<reference evidence="4" key="1">
    <citation type="submission" date="2018-01" db="EMBL/GenBank/DDBJ databases">
        <authorList>
            <person name="Yu X.-D."/>
        </authorList>
    </citation>
    <scope>NUCLEOTIDE SEQUENCE</scope>
    <source>
        <strain evidence="4">ZX-21</strain>
    </source>
</reference>
<evidence type="ECO:0000259" key="3">
    <source>
        <dbReference type="PROSITE" id="PS51186"/>
    </source>
</evidence>
<evidence type="ECO:0000256" key="2">
    <source>
        <dbReference type="ARBA" id="ARBA00023315"/>
    </source>
</evidence>
<organism evidence="4 5">
    <name type="scientific">Zhongshania marina</name>
    <dbReference type="NCBI Taxonomy" id="2304603"/>
    <lineage>
        <taxon>Bacteria</taxon>
        <taxon>Pseudomonadati</taxon>
        <taxon>Pseudomonadota</taxon>
        <taxon>Gammaproteobacteria</taxon>
        <taxon>Cellvibrionales</taxon>
        <taxon>Spongiibacteraceae</taxon>
        <taxon>Zhongshania</taxon>
    </lineage>
</organism>
<name>A0A2S4HD42_9GAMM</name>
<accession>A0A2S4HD42</accession>
<dbReference type="EMBL" id="PQGG01000032">
    <property type="protein sequence ID" value="POP51922.1"/>
    <property type="molecule type" value="Genomic_DNA"/>
</dbReference>
<dbReference type="RefSeq" id="WP_103685219.1">
    <property type="nucleotide sequence ID" value="NZ_PQGG01000032.1"/>
</dbReference>
<dbReference type="InterPro" id="IPR016181">
    <property type="entry name" value="Acyl_CoA_acyltransferase"/>
</dbReference>
<dbReference type="Gene3D" id="3.40.630.30">
    <property type="match status" value="1"/>
</dbReference>
<dbReference type="InterPro" id="IPR050832">
    <property type="entry name" value="Bact_Acetyltransf"/>
</dbReference>
<gene>
    <name evidence="4" type="ORF">C0068_14575</name>
</gene>
<dbReference type="SUPFAM" id="SSF55729">
    <property type="entry name" value="Acyl-CoA N-acyltransferases (Nat)"/>
    <property type="match status" value="1"/>
</dbReference>
<dbReference type="Proteomes" id="UP000237222">
    <property type="component" value="Unassembled WGS sequence"/>
</dbReference>
<dbReference type="OrthoDB" id="9799601at2"/>
<keyword evidence="1" id="KW-0808">Transferase</keyword>
<evidence type="ECO:0000313" key="5">
    <source>
        <dbReference type="Proteomes" id="UP000237222"/>
    </source>
</evidence>
<evidence type="ECO:0000256" key="1">
    <source>
        <dbReference type="ARBA" id="ARBA00022679"/>
    </source>
</evidence>
<keyword evidence="2" id="KW-0012">Acyltransferase</keyword>
<comment type="caution">
    <text evidence="4">The sequence shown here is derived from an EMBL/GenBank/DDBJ whole genome shotgun (WGS) entry which is preliminary data.</text>
</comment>